<organism evidence="2 3">
    <name type="scientific">Aromatoleum bremense</name>
    <dbReference type="NCBI Taxonomy" id="76115"/>
    <lineage>
        <taxon>Bacteria</taxon>
        <taxon>Pseudomonadati</taxon>
        <taxon>Pseudomonadota</taxon>
        <taxon>Betaproteobacteria</taxon>
        <taxon>Rhodocyclales</taxon>
        <taxon>Rhodocyclaceae</taxon>
        <taxon>Aromatoleum</taxon>
    </lineage>
</organism>
<proteinExistence type="predicted"/>
<keyword evidence="1" id="KW-0732">Signal</keyword>
<keyword evidence="3" id="KW-1185">Reference proteome</keyword>
<sequence>MKRLKNLLAAIVWISAATCSANDFVPLDQAAATAIADPASHARPTIVALWSSECVHCKKNLKLFAEMAKAHPRLQLITVAVEPAGDGLAGPLDRAGVTGKRFAYADESPEALAYALDAKWRGELPRTLLFDGRGGKVALSGVVSEAAVRGSLGLVARQ</sequence>
<feature type="signal peptide" evidence="1">
    <location>
        <begin position="1"/>
        <end position="21"/>
    </location>
</feature>
<dbReference type="RefSeq" id="WP_169202566.1">
    <property type="nucleotide sequence ID" value="NZ_CP059467.1"/>
</dbReference>
<protein>
    <recommendedName>
        <fullName evidence="4">Thioredoxin domain-containing protein</fullName>
    </recommendedName>
</protein>
<dbReference type="EMBL" id="WTVP01000025">
    <property type="protein sequence ID" value="NMG15955.1"/>
    <property type="molecule type" value="Genomic_DNA"/>
</dbReference>
<evidence type="ECO:0000313" key="3">
    <source>
        <dbReference type="Proteomes" id="UP000633943"/>
    </source>
</evidence>
<dbReference type="SUPFAM" id="SSF52833">
    <property type="entry name" value="Thioredoxin-like"/>
    <property type="match status" value="1"/>
</dbReference>
<gene>
    <name evidence="2" type="ORF">GPA24_10460</name>
</gene>
<evidence type="ECO:0000313" key="2">
    <source>
        <dbReference type="EMBL" id="NMG15955.1"/>
    </source>
</evidence>
<accession>A0ABX1NVB1</accession>
<evidence type="ECO:0008006" key="4">
    <source>
        <dbReference type="Google" id="ProtNLM"/>
    </source>
</evidence>
<name>A0ABX1NVB1_9RHOO</name>
<dbReference type="Gene3D" id="3.40.30.10">
    <property type="entry name" value="Glutaredoxin"/>
    <property type="match status" value="1"/>
</dbReference>
<dbReference type="InterPro" id="IPR036249">
    <property type="entry name" value="Thioredoxin-like_sf"/>
</dbReference>
<dbReference type="Proteomes" id="UP000633943">
    <property type="component" value="Unassembled WGS sequence"/>
</dbReference>
<feature type="chain" id="PRO_5046207208" description="Thioredoxin domain-containing protein" evidence="1">
    <location>
        <begin position="22"/>
        <end position="158"/>
    </location>
</feature>
<reference evidence="2 3" key="1">
    <citation type="submission" date="2019-12" db="EMBL/GenBank/DDBJ databases">
        <title>Comparative genomics gives insights into the taxonomy of the Azoarcus-Aromatoleum group and reveals separate origins of nif in the plant-associated Azoarcus and non-plant-associated Aromatoleum sub-groups.</title>
        <authorList>
            <person name="Lafos M."/>
            <person name="Maluk M."/>
            <person name="Batista M."/>
            <person name="Junghare M."/>
            <person name="Carmona M."/>
            <person name="Faoro H."/>
            <person name="Cruz L.M."/>
            <person name="Battistoni F."/>
            <person name="De Souza E."/>
            <person name="Pedrosa F."/>
            <person name="Chen W.-M."/>
            <person name="Poole P.S."/>
            <person name="Dixon R.A."/>
            <person name="James E.K."/>
        </authorList>
    </citation>
    <scope>NUCLEOTIDE SEQUENCE [LARGE SCALE GENOMIC DNA]</scope>
    <source>
        <strain evidence="2 3">PbN1</strain>
    </source>
</reference>
<evidence type="ECO:0000256" key="1">
    <source>
        <dbReference type="SAM" id="SignalP"/>
    </source>
</evidence>
<comment type="caution">
    <text evidence="2">The sequence shown here is derived from an EMBL/GenBank/DDBJ whole genome shotgun (WGS) entry which is preliminary data.</text>
</comment>